<comment type="caution">
    <text evidence="13">The sequence shown here is derived from an EMBL/GenBank/DDBJ whole genome shotgun (WGS) entry which is preliminary data.</text>
</comment>
<keyword evidence="4 9" id="KW-1003">Cell membrane</keyword>
<comment type="subcellular location">
    <subcellularLocation>
        <location evidence="1 9">Cell inner membrane</location>
        <topology evidence="1 9">Single-pass membrane protein</topology>
    </subcellularLocation>
</comment>
<dbReference type="SUPFAM" id="SSF51230">
    <property type="entry name" value="Single hybrid motif"/>
    <property type="match status" value="1"/>
</dbReference>
<dbReference type="Proteomes" id="UP000295301">
    <property type="component" value="Unassembled WGS sequence"/>
</dbReference>
<name>A0A4R5UXD3_9RHOB</name>
<dbReference type="AlphaFoldDB" id="A0A4R5UXD3"/>
<proteinExistence type="inferred from homology"/>
<evidence type="ECO:0000256" key="8">
    <source>
        <dbReference type="ARBA" id="ARBA00023136"/>
    </source>
</evidence>
<evidence type="ECO:0000256" key="3">
    <source>
        <dbReference type="ARBA" id="ARBA00022448"/>
    </source>
</evidence>
<keyword evidence="6" id="KW-0812">Transmembrane</keyword>
<gene>
    <name evidence="13" type="ORF">E1832_16935</name>
</gene>
<reference evidence="13 14" key="1">
    <citation type="submission" date="2019-03" db="EMBL/GenBank/DDBJ databases">
        <title>Ruegeria lutea sp. nov., a novel strain, isolated from marine sediment, the Masan Bay, South Korea.</title>
        <authorList>
            <person name="Kim J."/>
            <person name="Kim D.-Y."/>
            <person name="Lee S.-S."/>
        </authorList>
    </citation>
    <scope>NUCLEOTIDE SEQUENCE [LARGE SCALE GENOMIC DNA]</scope>
    <source>
        <strain evidence="13 14">318-1</strain>
    </source>
</reference>
<protein>
    <recommendedName>
        <fullName evidence="9">Membrane fusion protein (MFP) family protein</fullName>
    </recommendedName>
</protein>
<evidence type="ECO:0000256" key="5">
    <source>
        <dbReference type="ARBA" id="ARBA00022519"/>
    </source>
</evidence>
<dbReference type="Pfam" id="PF26002">
    <property type="entry name" value="Beta-barrel_AprE"/>
    <property type="match status" value="1"/>
</dbReference>
<evidence type="ECO:0000313" key="13">
    <source>
        <dbReference type="EMBL" id="TDK43993.1"/>
    </source>
</evidence>
<evidence type="ECO:0000256" key="6">
    <source>
        <dbReference type="ARBA" id="ARBA00022692"/>
    </source>
</evidence>
<evidence type="ECO:0000256" key="10">
    <source>
        <dbReference type="SAM" id="Coils"/>
    </source>
</evidence>
<keyword evidence="8" id="KW-0472">Membrane</keyword>
<feature type="coiled-coil region" evidence="10">
    <location>
        <begin position="207"/>
        <end position="270"/>
    </location>
</feature>
<dbReference type="InterPro" id="IPR010129">
    <property type="entry name" value="T1SS_HlyD"/>
</dbReference>
<evidence type="ECO:0000256" key="4">
    <source>
        <dbReference type="ARBA" id="ARBA00022475"/>
    </source>
</evidence>
<keyword evidence="10" id="KW-0175">Coiled coil</keyword>
<keyword evidence="5 9" id="KW-0997">Cell inner membrane</keyword>
<evidence type="ECO:0000259" key="11">
    <source>
        <dbReference type="Pfam" id="PF25994"/>
    </source>
</evidence>
<dbReference type="EMBL" id="SMUV01000071">
    <property type="protein sequence ID" value="TDK43993.1"/>
    <property type="molecule type" value="Genomic_DNA"/>
</dbReference>
<evidence type="ECO:0000313" key="14">
    <source>
        <dbReference type="Proteomes" id="UP000295301"/>
    </source>
</evidence>
<feature type="domain" description="AprE-like beta-barrel" evidence="12">
    <location>
        <begin position="305"/>
        <end position="394"/>
    </location>
</feature>
<evidence type="ECO:0000256" key="1">
    <source>
        <dbReference type="ARBA" id="ARBA00004377"/>
    </source>
</evidence>
<dbReference type="RefSeq" id="WP_133360990.1">
    <property type="nucleotide sequence ID" value="NZ_SMUV01000071.1"/>
</dbReference>
<accession>A0A4R5UXD3</accession>
<keyword evidence="14" id="KW-1185">Reference proteome</keyword>
<dbReference type="InterPro" id="IPR058781">
    <property type="entry name" value="HH_AprE-like"/>
</dbReference>
<dbReference type="GO" id="GO:0005886">
    <property type="term" value="C:plasma membrane"/>
    <property type="evidence" value="ECO:0007669"/>
    <property type="project" value="UniProtKB-SubCell"/>
</dbReference>
<dbReference type="InterPro" id="IPR058982">
    <property type="entry name" value="Beta-barrel_AprE"/>
</dbReference>
<dbReference type="Gene3D" id="2.40.30.170">
    <property type="match status" value="1"/>
</dbReference>
<keyword evidence="3 9" id="KW-0813">Transport</keyword>
<dbReference type="GO" id="GO:0015031">
    <property type="term" value="P:protein transport"/>
    <property type="evidence" value="ECO:0007669"/>
    <property type="project" value="InterPro"/>
</dbReference>
<organism evidence="13 14">
    <name type="scientific">Antarcticimicrobium luteum</name>
    <dbReference type="NCBI Taxonomy" id="2547397"/>
    <lineage>
        <taxon>Bacteria</taxon>
        <taxon>Pseudomonadati</taxon>
        <taxon>Pseudomonadota</taxon>
        <taxon>Alphaproteobacteria</taxon>
        <taxon>Rhodobacterales</taxon>
        <taxon>Paracoccaceae</taxon>
        <taxon>Antarcticimicrobium</taxon>
    </lineage>
</organism>
<dbReference type="Pfam" id="PF25994">
    <property type="entry name" value="HH_AprE"/>
    <property type="match status" value="1"/>
</dbReference>
<evidence type="ECO:0000259" key="12">
    <source>
        <dbReference type="Pfam" id="PF26002"/>
    </source>
</evidence>
<dbReference type="OrthoDB" id="9810980at2"/>
<sequence>MLGLLTLVGGFGSWAALSTIAGAVVVSGRIEVDQNRQVVQHLDGGVVAEIYVDEGDLVEKGQTLIRLDSRDMSSQLVIIEGQLFELMARRGRLEAERDETSAVEFDPEVLEVAKDRPEVAELVEGQRRLFHARTDSENREIEQLEKRRNQIRSQIEGIEAQQDSLKIQLELIQEELANQQSLLDRGLAQASTVLNLRRTSANLDGTLGELKASKAQAEGRITEIEIETLKLGTGRREEAITRLRDLRYQELELAEQRRSLKDRLARLEITAPVSGVVYGMRVHTPRSVIGPADPVLFLVPQDRPLVIAGRVDPIHVDEIYIGQPVHLRLASLDQRQTPELLGSVTKISADAFQDEASGLSFYRAEIVLDEGQMDKLPEGTVLIPGMPVEAFVRTTDRSPLAYLVKPLADYFTKAFRET</sequence>
<dbReference type="PANTHER" id="PTHR30386">
    <property type="entry name" value="MEMBRANE FUSION SUBUNIT OF EMRAB-TOLC MULTIDRUG EFFLUX PUMP"/>
    <property type="match status" value="1"/>
</dbReference>
<evidence type="ECO:0000256" key="2">
    <source>
        <dbReference type="ARBA" id="ARBA00009477"/>
    </source>
</evidence>
<dbReference type="PRINTS" id="PR01490">
    <property type="entry name" value="RTXTOXIND"/>
</dbReference>
<keyword evidence="7" id="KW-1133">Transmembrane helix</keyword>
<dbReference type="InterPro" id="IPR011053">
    <property type="entry name" value="Single_hybrid_motif"/>
</dbReference>
<comment type="similarity">
    <text evidence="2 9">Belongs to the membrane fusion protein (MFP) (TC 8.A.1) family.</text>
</comment>
<feature type="coiled-coil region" evidence="10">
    <location>
        <begin position="134"/>
        <end position="182"/>
    </location>
</feature>
<evidence type="ECO:0000256" key="7">
    <source>
        <dbReference type="ARBA" id="ARBA00022989"/>
    </source>
</evidence>
<dbReference type="InterPro" id="IPR050739">
    <property type="entry name" value="MFP"/>
</dbReference>
<dbReference type="NCBIfam" id="TIGR01843">
    <property type="entry name" value="type_I_hlyD"/>
    <property type="match status" value="1"/>
</dbReference>
<dbReference type="PANTHER" id="PTHR30386:SF17">
    <property type="entry name" value="ALKALINE PROTEASE SECRETION PROTEIN APRE"/>
    <property type="match status" value="1"/>
</dbReference>
<dbReference type="Gene3D" id="2.40.50.100">
    <property type="match status" value="1"/>
</dbReference>
<feature type="domain" description="AprE-like long alpha-helical hairpin" evidence="11">
    <location>
        <begin position="74"/>
        <end position="263"/>
    </location>
</feature>
<evidence type="ECO:0000256" key="9">
    <source>
        <dbReference type="RuleBase" id="RU365093"/>
    </source>
</evidence>